<dbReference type="PROSITE" id="PS50093">
    <property type="entry name" value="PKD"/>
    <property type="match status" value="1"/>
</dbReference>
<sequence>MKNIIKGIKIVFMLSLAFSFSGCDDDDENLPKIEALFTHTINQEAGVVTFINASSNADSYSWDFGDGTASTENNPTKIYTSGVYTIVLTAKNVAGATDTFEDTITIQIPEDIALPITFDDPLVAYDATTFEGTSFAVVENPDASGANDLVSNVGAITNSGAVFEGLFFDLGLPLDLSTDKSVTMKFWSQIPINVLVKLEAGNGVDVETTASHGGSGWEDIYFTFDSAVSYSKFTMFVDGSGTTAGAFYMDDVEQLNSDDVPCLITELALPFDFDCESIDYSTKITGDVSFAVVDNPELSGINDQLTKVGQITNVGNQFENAFFNLDTPIDFATDKGVRFKLFSNQALPVLLKFEDGTDVDVEDTEMHGGTGWEELTFTLNSSASYNDMILFVDGAGNAVGTFYVDDFEQVFVNLGTPCTPEVSQSLNAADFNLTFLNDPTASITSDGAGFAWIDNPDFDNTVNTSCKVGQIDRTSAAQFANNQITLDAKLDFNTNSGFKLKVWSSTSETPVLLKLEDQNDAGIFKEVPVTTSAGSAMQWEELTFNFAAGDSNKYDKIVLFFALGTSTEAIYYIDDLALFSDGGGSTGGGGCDGDAVAATSLPVDFEDCESFISTFSSVESNPVLTSLVDNPASSGINTSDYVLRITKPSGINRWGGIQNSFPAGTIDFTTQTFKVKVYSSYSDVTYRFELALDPQTTPVTGNPAPQFRQVSGGANEWVEIEFTFINLPPSGSPTTYNQLVIKPDNPDGTDGDVTTEERVYYIDDLRLD</sequence>
<dbReference type="SUPFAM" id="SSF49299">
    <property type="entry name" value="PKD domain"/>
    <property type="match status" value="1"/>
</dbReference>
<dbReference type="InterPro" id="IPR035986">
    <property type="entry name" value="PKD_dom_sf"/>
</dbReference>
<feature type="domain" description="PKD" evidence="2">
    <location>
        <begin position="59"/>
        <end position="109"/>
    </location>
</feature>
<keyword evidence="1" id="KW-0732">Signal</keyword>
<accession>A0A5C6ZFR8</accession>
<evidence type="ECO:0000313" key="3">
    <source>
        <dbReference type="EMBL" id="TXD87665.1"/>
    </source>
</evidence>
<dbReference type="InterPro" id="IPR013783">
    <property type="entry name" value="Ig-like_fold"/>
</dbReference>
<organism evidence="3 4">
    <name type="scientific">Subsaximicrobium wynnwilliamsii</name>
    <dbReference type="NCBI Taxonomy" id="291179"/>
    <lineage>
        <taxon>Bacteria</taxon>
        <taxon>Pseudomonadati</taxon>
        <taxon>Bacteroidota</taxon>
        <taxon>Flavobacteriia</taxon>
        <taxon>Flavobacteriales</taxon>
        <taxon>Flavobacteriaceae</taxon>
        <taxon>Subsaximicrobium</taxon>
    </lineage>
</organism>
<dbReference type="InterPro" id="IPR000601">
    <property type="entry name" value="PKD_dom"/>
</dbReference>
<feature type="signal peptide" evidence="1">
    <location>
        <begin position="1"/>
        <end position="24"/>
    </location>
</feature>
<proteinExistence type="predicted"/>
<gene>
    <name evidence="3" type="ORF">ESY86_16030</name>
</gene>
<dbReference type="CDD" id="cd00146">
    <property type="entry name" value="PKD"/>
    <property type="match status" value="1"/>
</dbReference>
<dbReference type="OrthoDB" id="5381604at2"/>
<dbReference type="PROSITE" id="PS51257">
    <property type="entry name" value="PROKAR_LIPOPROTEIN"/>
    <property type="match status" value="1"/>
</dbReference>
<dbReference type="RefSeq" id="WP_147087598.1">
    <property type="nucleotide sequence ID" value="NZ_VORM01000022.1"/>
</dbReference>
<name>A0A5C6ZFR8_9FLAO</name>
<protein>
    <submittedName>
        <fullName evidence="3">PKD domain-containing protein</fullName>
    </submittedName>
</protein>
<dbReference type="SMART" id="SM00089">
    <property type="entry name" value="PKD"/>
    <property type="match status" value="1"/>
</dbReference>
<dbReference type="AlphaFoldDB" id="A0A5C6ZFR8"/>
<evidence type="ECO:0000313" key="4">
    <source>
        <dbReference type="Proteomes" id="UP000321578"/>
    </source>
</evidence>
<keyword evidence="4" id="KW-1185">Reference proteome</keyword>
<dbReference type="EMBL" id="VORO01000021">
    <property type="protein sequence ID" value="TXD87665.1"/>
    <property type="molecule type" value="Genomic_DNA"/>
</dbReference>
<dbReference type="Pfam" id="PF18911">
    <property type="entry name" value="PKD_4"/>
    <property type="match status" value="1"/>
</dbReference>
<evidence type="ECO:0000256" key="1">
    <source>
        <dbReference type="SAM" id="SignalP"/>
    </source>
</evidence>
<feature type="chain" id="PRO_5022736753" evidence="1">
    <location>
        <begin position="25"/>
        <end position="768"/>
    </location>
</feature>
<evidence type="ECO:0000259" key="2">
    <source>
        <dbReference type="PROSITE" id="PS50093"/>
    </source>
</evidence>
<dbReference type="InterPro" id="IPR022409">
    <property type="entry name" value="PKD/Chitinase_dom"/>
</dbReference>
<dbReference type="Proteomes" id="UP000321578">
    <property type="component" value="Unassembled WGS sequence"/>
</dbReference>
<reference evidence="3 4" key="1">
    <citation type="submission" date="2019-08" db="EMBL/GenBank/DDBJ databases">
        <title>Genomes of Subsaximicrobium wynnwilliamsii strains.</title>
        <authorList>
            <person name="Bowman J.P."/>
        </authorList>
    </citation>
    <scope>NUCLEOTIDE SEQUENCE [LARGE SCALE GENOMIC DNA]</scope>
    <source>
        <strain evidence="3 4">2-80-2</strain>
    </source>
</reference>
<comment type="caution">
    <text evidence="3">The sequence shown here is derived from an EMBL/GenBank/DDBJ whole genome shotgun (WGS) entry which is preliminary data.</text>
</comment>
<dbReference type="Gene3D" id="2.60.40.10">
    <property type="entry name" value="Immunoglobulins"/>
    <property type="match status" value="1"/>
</dbReference>